<dbReference type="Proteomes" id="UP000789525">
    <property type="component" value="Unassembled WGS sequence"/>
</dbReference>
<organism evidence="1 2">
    <name type="scientific">Acaulospora colombiana</name>
    <dbReference type="NCBI Taxonomy" id="27376"/>
    <lineage>
        <taxon>Eukaryota</taxon>
        <taxon>Fungi</taxon>
        <taxon>Fungi incertae sedis</taxon>
        <taxon>Mucoromycota</taxon>
        <taxon>Glomeromycotina</taxon>
        <taxon>Glomeromycetes</taxon>
        <taxon>Diversisporales</taxon>
        <taxon>Acaulosporaceae</taxon>
        <taxon>Acaulospora</taxon>
    </lineage>
</organism>
<proteinExistence type="predicted"/>
<reference evidence="1" key="1">
    <citation type="submission" date="2021-06" db="EMBL/GenBank/DDBJ databases">
        <authorList>
            <person name="Kallberg Y."/>
            <person name="Tangrot J."/>
            <person name="Rosling A."/>
        </authorList>
    </citation>
    <scope>NUCLEOTIDE SEQUENCE</scope>
    <source>
        <strain evidence="1">CL356</strain>
    </source>
</reference>
<feature type="non-terminal residue" evidence="1">
    <location>
        <position position="110"/>
    </location>
</feature>
<protein>
    <submittedName>
        <fullName evidence="1">1731_t:CDS:1</fullName>
    </submittedName>
</protein>
<evidence type="ECO:0000313" key="1">
    <source>
        <dbReference type="EMBL" id="CAG8767875.1"/>
    </source>
</evidence>
<name>A0ACA9QWX6_9GLOM</name>
<accession>A0ACA9QWX6</accession>
<dbReference type="EMBL" id="CAJVPT010062991">
    <property type="protein sequence ID" value="CAG8767875.1"/>
    <property type="molecule type" value="Genomic_DNA"/>
</dbReference>
<keyword evidence="2" id="KW-1185">Reference proteome</keyword>
<comment type="caution">
    <text evidence="1">The sequence shown here is derived from an EMBL/GenBank/DDBJ whole genome shotgun (WGS) entry which is preliminary data.</text>
</comment>
<evidence type="ECO:0000313" key="2">
    <source>
        <dbReference type="Proteomes" id="UP000789525"/>
    </source>
</evidence>
<gene>
    <name evidence="1" type="ORF">ACOLOM_LOCUS13573</name>
</gene>
<sequence>MPNSSLPFNPTVPTPLHPGFASAAPPANLQMPWAYSPYGIHPVPQFYPSSQPETPNLNSTVSLPPTRHPNALNFDEDEDEDEYSEFERIKDAIDPVLRARPNATRANSTG</sequence>